<dbReference type="Proteomes" id="UP000192273">
    <property type="component" value="Plasmid pSMR3-2"/>
</dbReference>
<dbReference type="RefSeq" id="WP_081508739.1">
    <property type="nucleotide sequence ID" value="NZ_CP020476.1"/>
</dbReference>
<evidence type="ECO:0000313" key="2">
    <source>
        <dbReference type="Proteomes" id="UP000192273"/>
    </source>
</evidence>
<dbReference type="OrthoDB" id="9788621at2"/>
<organism evidence="1 2">
    <name type="scientific">Roseovarius mucosus</name>
    <dbReference type="NCBI Taxonomy" id="215743"/>
    <lineage>
        <taxon>Bacteria</taxon>
        <taxon>Pseudomonadati</taxon>
        <taxon>Pseudomonadota</taxon>
        <taxon>Alphaproteobacteria</taxon>
        <taxon>Rhodobacterales</taxon>
        <taxon>Roseobacteraceae</taxon>
        <taxon>Roseovarius</taxon>
    </lineage>
</organism>
<dbReference type="EMBL" id="CP020476">
    <property type="protein sequence ID" value="ARE85682.1"/>
    <property type="molecule type" value="Genomic_DNA"/>
</dbReference>
<sequence length="354" mass="40355">MPDYTEDWHPGSFTKNFGWGKDGRGLAELHQAIRVGFGDAKNDVPRDGFRERLEAQGINFYIPANFFLFNYSNDTGDWIAFDELVFQAVSFEHSAHFDRLALFAFNLSLVGSWQGARHFQRRPALWSNRYIVERLAQTHKWDVTKVNANDIQSFLDGDERYKAQTSRKLSTNLSFLYQIGGLRSVVADTIERWWMNASFLAADRLCHLRYARRLTISSIREALDEFDFTPLAGGKNVEKSYALGRLLEMYVSVGGPARFTRSIEAISTGKTNDPRPYGLVDKKLPRAPKSLPAGVVNTMEWLDASYELLDHDELRAFDVDLFVREASVRALSNIRERGIKPTMSSSDLMSLMRG</sequence>
<name>A0A1V0RVR6_9RHOB</name>
<evidence type="ECO:0000313" key="1">
    <source>
        <dbReference type="EMBL" id="ARE85682.1"/>
    </source>
</evidence>
<keyword evidence="1" id="KW-0614">Plasmid</keyword>
<dbReference type="KEGG" id="rmm:ROSMUCSMR3_04239"/>
<geneLocation type="plasmid" evidence="2">
    <name>psmr3-2</name>
</geneLocation>
<accession>A0A1V0RVR6</accession>
<protein>
    <submittedName>
        <fullName evidence="1">Uncharacterized protein</fullName>
    </submittedName>
</protein>
<dbReference type="AlphaFoldDB" id="A0A1V0RVR6"/>
<reference evidence="1 2" key="1">
    <citation type="submission" date="2017-03" db="EMBL/GenBank/DDBJ databases">
        <title>Genome Sequence of Roseovarius mucosus strain SMR3 Isolated from a culture of the Diatom Skeletonema marinoi.</title>
        <authorList>
            <person name="Topel M."/>
            <person name="Pinder M."/>
            <person name="Johansson O.N."/>
            <person name="Kourtchenko O."/>
            <person name="Godhe A."/>
            <person name="Clarke A.K."/>
        </authorList>
    </citation>
    <scope>NUCLEOTIDE SEQUENCE [LARGE SCALE GENOMIC DNA]</scope>
    <source>
        <strain evidence="1 2">SMR3</strain>
        <plasmid evidence="2">psmr3-2</plasmid>
    </source>
</reference>
<gene>
    <name evidence="1" type="ORF">ROSMUCSMR3_04239</name>
</gene>
<proteinExistence type="predicted"/>
<keyword evidence="2" id="KW-1185">Reference proteome</keyword>